<evidence type="ECO:0000256" key="4">
    <source>
        <dbReference type="ARBA" id="ARBA00022692"/>
    </source>
</evidence>
<organism evidence="12 13">
    <name type="scientific">Amycolatopsis thermophila</name>
    <dbReference type="NCBI Taxonomy" id="206084"/>
    <lineage>
        <taxon>Bacteria</taxon>
        <taxon>Bacillati</taxon>
        <taxon>Actinomycetota</taxon>
        <taxon>Actinomycetes</taxon>
        <taxon>Pseudonocardiales</taxon>
        <taxon>Pseudonocardiaceae</taxon>
        <taxon>Amycolatopsis</taxon>
    </lineage>
</organism>
<dbReference type="InterPro" id="IPR018422">
    <property type="entry name" value="Cation/H_exchanger_CPA1"/>
</dbReference>
<accession>A0ABU0EZJ7</accession>
<feature type="transmembrane region" description="Helical" evidence="10">
    <location>
        <begin position="112"/>
        <end position="134"/>
    </location>
</feature>
<dbReference type="Gene3D" id="6.10.140.1330">
    <property type="match status" value="1"/>
</dbReference>
<keyword evidence="6 10" id="KW-0915">Sodium</keyword>
<evidence type="ECO:0000256" key="2">
    <source>
        <dbReference type="ARBA" id="ARBA00022448"/>
    </source>
</evidence>
<gene>
    <name evidence="12" type="ORF">FB470_004728</name>
</gene>
<evidence type="ECO:0000256" key="1">
    <source>
        <dbReference type="ARBA" id="ARBA00004651"/>
    </source>
</evidence>
<dbReference type="PROSITE" id="PS50271">
    <property type="entry name" value="ZF_UBP"/>
    <property type="match status" value="1"/>
</dbReference>
<dbReference type="Pfam" id="PF00999">
    <property type="entry name" value="Na_H_Exchanger"/>
    <property type="match status" value="1"/>
</dbReference>
<keyword evidence="8 10" id="KW-0472">Membrane</keyword>
<evidence type="ECO:0000256" key="8">
    <source>
        <dbReference type="ARBA" id="ARBA00023136"/>
    </source>
</evidence>
<evidence type="ECO:0000313" key="12">
    <source>
        <dbReference type="EMBL" id="MDQ0380734.1"/>
    </source>
</evidence>
<feature type="transmembrane region" description="Helical" evidence="10">
    <location>
        <begin position="54"/>
        <end position="71"/>
    </location>
</feature>
<comment type="similarity">
    <text evidence="10">Belongs to the monovalent cation:proton antiporter 1 (CPA1) transporter (TC 2.A.36) family.</text>
</comment>
<keyword evidence="4 10" id="KW-0812">Transmembrane</keyword>
<keyword evidence="2 10" id="KW-0813">Transport</keyword>
<feature type="transmembrane region" description="Helical" evidence="10">
    <location>
        <begin position="265"/>
        <end position="284"/>
    </location>
</feature>
<keyword evidence="7 10" id="KW-0406">Ion transport</keyword>
<reference evidence="12 13" key="1">
    <citation type="submission" date="2023-07" db="EMBL/GenBank/DDBJ databases">
        <title>Sequencing the genomes of 1000 actinobacteria strains.</title>
        <authorList>
            <person name="Klenk H.-P."/>
        </authorList>
    </citation>
    <scope>NUCLEOTIDE SEQUENCE [LARGE SCALE GENOMIC DNA]</scope>
    <source>
        <strain evidence="12 13">DSM 45805</strain>
    </source>
</reference>
<comment type="subcellular location">
    <subcellularLocation>
        <location evidence="1 10">Cell membrane</location>
        <topology evidence="1 10">Multi-pass membrane protein</topology>
    </subcellularLocation>
</comment>
<dbReference type="NCBIfam" id="TIGR00831">
    <property type="entry name" value="a_cpa1"/>
    <property type="match status" value="1"/>
</dbReference>
<dbReference type="InterPro" id="IPR013083">
    <property type="entry name" value="Znf_RING/FYVE/PHD"/>
</dbReference>
<feature type="transmembrane region" description="Helical" evidence="10">
    <location>
        <begin position="83"/>
        <end position="106"/>
    </location>
</feature>
<feature type="transmembrane region" description="Helical" evidence="10">
    <location>
        <begin position="155"/>
        <end position="175"/>
    </location>
</feature>
<keyword evidence="10" id="KW-0050">Antiport</keyword>
<evidence type="ECO:0000256" key="6">
    <source>
        <dbReference type="ARBA" id="ARBA00023053"/>
    </source>
</evidence>
<comment type="caution">
    <text evidence="12">The sequence shown here is derived from an EMBL/GenBank/DDBJ whole genome shotgun (WGS) entry which is preliminary data.</text>
</comment>
<protein>
    <submittedName>
        <fullName evidence="12">CPA1 family monovalent cation:H+ antiporter</fullName>
    </submittedName>
</protein>
<dbReference type="SUPFAM" id="SSF57850">
    <property type="entry name" value="RING/U-box"/>
    <property type="match status" value="1"/>
</dbReference>
<dbReference type="InterPro" id="IPR006153">
    <property type="entry name" value="Cation/H_exchanger_TM"/>
</dbReference>
<evidence type="ECO:0000313" key="13">
    <source>
        <dbReference type="Proteomes" id="UP001229651"/>
    </source>
</evidence>
<evidence type="ECO:0000259" key="11">
    <source>
        <dbReference type="PROSITE" id="PS50271"/>
    </source>
</evidence>
<dbReference type="PANTHER" id="PTHR10110:SF86">
    <property type="entry name" value="SODIUM_HYDROGEN EXCHANGER 7"/>
    <property type="match status" value="1"/>
</dbReference>
<evidence type="ECO:0000256" key="5">
    <source>
        <dbReference type="ARBA" id="ARBA00022989"/>
    </source>
</evidence>
<feature type="transmembrane region" description="Helical" evidence="10">
    <location>
        <begin position="181"/>
        <end position="202"/>
    </location>
</feature>
<dbReference type="InterPro" id="IPR001607">
    <property type="entry name" value="Znf_UBP"/>
</dbReference>
<keyword evidence="9 10" id="KW-0739">Sodium transport</keyword>
<comment type="function">
    <text evidence="10">Na(+)/H(+) antiporter that extrudes sodium in exchange for external protons.</text>
</comment>
<name>A0ABU0EZJ7_9PSEU</name>
<sequence length="616" mass="65860">MIVALELAALVVAVLAVSGIAQRLNWSPPLLLVLTGVAASFVPGVPDYHLDPEVVLVGLLPPLLYATAIRTPLFDFRANRLPIAALSVGLVVFTTLAVGWVVWLIVPGIPLAAGFALGAVVAPPDAVAATAVGRRVGMPRQIVRILEGESLLNDAAALVGLRTAVAAIAGAVSLWEVGGDFLLAAGAGAAVGGLIGWAASALRRRLTDPVADTAWSFVIPFVAYLPAEAIHGSGVLAVVVAGLIVGHQMPRLLSGPSRLASRLNWRTVQFLLENVVFLLIGLQVRRIVEEVGHVGLSAWTLVLICAGVLAATILTRVVWVFGYGFVSRLRPGGRTPWSYFAVISWAGMRGVVTLAAAFVLPDGTPGRPVLVLAAFVVVAGTLLLHGMTLPGLVRRLSLPPPNPAEDALQEAALLHEMTSAGLARLEEIRRPQDPPEVIDRLRDKQSYRSDSAWENLGRGSALEETPSDAYRRLRAEMLEAERSVLLTARHNGTADDEVLRRVLDGLDIEESLLERPEEEPGMERELDTPEATAGTCVHLETAGAPETDASGCVDCLREGTTWVHLRLCLECGHVGCCDSSPRKHATQHFHDTRHPVIRSYEPGENWRWCFVDGIVG</sequence>
<keyword evidence="3 10" id="KW-1003">Cell membrane</keyword>
<evidence type="ECO:0000256" key="3">
    <source>
        <dbReference type="ARBA" id="ARBA00022475"/>
    </source>
</evidence>
<dbReference type="Gene3D" id="3.30.40.10">
    <property type="entry name" value="Zinc/RING finger domain, C3HC4 (zinc finger)"/>
    <property type="match status" value="1"/>
</dbReference>
<dbReference type="EMBL" id="JAUSUT010000001">
    <property type="protein sequence ID" value="MDQ0380734.1"/>
    <property type="molecule type" value="Genomic_DNA"/>
</dbReference>
<keyword evidence="13" id="KW-1185">Reference proteome</keyword>
<evidence type="ECO:0000256" key="9">
    <source>
        <dbReference type="ARBA" id="ARBA00023201"/>
    </source>
</evidence>
<dbReference type="Pfam" id="PF02148">
    <property type="entry name" value="zf-UBP"/>
    <property type="match status" value="1"/>
</dbReference>
<evidence type="ECO:0000256" key="10">
    <source>
        <dbReference type="RuleBase" id="RU366002"/>
    </source>
</evidence>
<proteinExistence type="inferred from homology"/>
<dbReference type="PANTHER" id="PTHR10110">
    <property type="entry name" value="SODIUM/HYDROGEN EXCHANGER"/>
    <property type="match status" value="1"/>
</dbReference>
<feature type="transmembrane region" description="Helical" evidence="10">
    <location>
        <begin position="214"/>
        <end position="245"/>
    </location>
</feature>
<keyword evidence="5 10" id="KW-1133">Transmembrane helix</keyword>
<comment type="caution">
    <text evidence="10">Lacks conserved residue(s) required for the propagation of feature annotation.</text>
</comment>
<evidence type="ECO:0000256" key="7">
    <source>
        <dbReference type="ARBA" id="ARBA00023065"/>
    </source>
</evidence>
<feature type="transmembrane region" description="Helical" evidence="10">
    <location>
        <begin position="369"/>
        <end position="393"/>
    </location>
</feature>
<dbReference type="Proteomes" id="UP001229651">
    <property type="component" value="Unassembled WGS sequence"/>
</dbReference>
<dbReference type="InterPro" id="IPR004705">
    <property type="entry name" value="Cation/H_exchanger_CPA1_bac"/>
</dbReference>
<feature type="domain" description="UBP-type" evidence="11">
    <location>
        <begin position="534"/>
        <end position="616"/>
    </location>
</feature>
<feature type="transmembrane region" description="Helical" evidence="10">
    <location>
        <begin position="296"/>
        <end position="319"/>
    </location>
</feature>
<dbReference type="RefSeq" id="WP_306994906.1">
    <property type="nucleotide sequence ID" value="NZ_JAUSUT010000001.1"/>
</dbReference>
<feature type="transmembrane region" description="Helical" evidence="10">
    <location>
        <begin position="339"/>
        <end position="360"/>
    </location>
</feature>